<proteinExistence type="inferred from homology"/>
<feature type="active site" evidence="6">
    <location>
        <position position="184"/>
    </location>
</feature>
<evidence type="ECO:0000256" key="1">
    <source>
        <dbReference type="ARBA" id="ARBA00006247"/>
    </source>
</evidence>
<dbReference type="GO" id="GO:0046872">
    <property type="term" value="F:metal ion binding"/>
    <property type="evidence" value="ECO:0007669"/>
    <property type="project" value="UniProtKB-KW"/>
</dbReference>
<dbReference type="InterPro" id="IPR002933">
    <property type="entry name" value="Peptidase_M20"/>
</dbReference>
<sequence>MQLKSQNYTLLRQGEADDLPQSAARRRWNRRPIWQWIVPGLLAVTVVLALVITRAKVEKDVKWDHHSNLPACPQYPALKAASSDREKLEKEVKDAIDSDKFFEKSLKNMQGAVQIPTESFDDMGPVGNDTRWDIFKDFHKYLEETFPLVYSKLEFTPINTYGILLEWKGKDTSLKPYLFMGHQDVVPVLKVTESRWKYPPYSAYYDGRFVWGRGASDCKNVVIGVLEAFETLLEKNFIPERTIMAGFGFDEEISGPQGAQFIARHLEETKGKGSIDLIIDEGGLGIKDINGATFALPGLGEKGYFDARITVETAGGHSSVPPDHTGIGILSQIISAIEANPYEPDLTPVNPYYTTLQCTAQYSPDMDSWLRKTIQKALSSKKAAKTVADYIASQDISQRYLMQTSQATDLISGGVKINALPEKVYAVVNHRIAVESRVKDVRANLKSVIESKILPKFPLSLDAWGEVSGNTSASSVGQIFLENFDEPLEPSPVSPFDTDAYKIFTGTIKQVMGEDVIVAPSLMTGNTDTKFYWNLSKNIYRFAPVRDGGRENAHTVDERIGMKEHVEGVRFYAQLILNSDRS</sequence>
<dbReference type="GO" id="GO:0004181">
    <property type="term" value="F:metallocarboxypeptidase activity"/>
    <property type="evidence" value="ECO:0007669"/>
    <property type="project" value="InterPro"/>
</dbReference>
<evidence type="ECO:0000256" key="3">
    <source>
        <dbReference type="ARBA" id="ARBA00022723"/>
    </source>
</evidence>
<feature type="binding site" evidence="7">
    <location>
        <position position="217"/>
    </location>
    <ligand>
        <name>Zn(2+)</name>
        <dbReference type="ChEBI" id="CHEBI:29105"/>
        <label>1</label>
    </ligand>
</feature>
<reference evidence="10 11" key="1">
    <citation type="submission" date="2016-03" db="EMBL/GenBank/DDBJ databases">
        <authorList>
            <person name="Ploux O."/>
        </authorList>
    </citation>
    <scope>NUCLEOTIDE SEQUENCE [LARGE SCALE GENOMIC DNA]</scope>
    <source>
        <strain evidence="10 11">UAMH 11012</strain>
    </source>
</reference>
<keyword evidence="8" id="KW-0472">Membrane</keyword>
<dbReference type="Gene3D" id="3.40.630.10">
    <property type="entry name" value="Zn peptidases"/>
    <property type="match status" value="1"/>
</dbReference>
<comment type="similarity">
    <text evidence="1">Belongs to the peptidase M20A family.</text>
</comment>
<dbReference type="GO" id="GO:0006629">
    <property type="term" value="P:lipid metabolic process"/>
    <property type="evidence" value="ECO:0007669"/>
    <property type="project" value="UniProtKB-ARBA"/>
</dbReference>
<evidence type="ECO:0000256" key="7">
    <source>
        <dbReference type="PIRSR" id="PIRSR037217-2"/>
    </source>
</evidence>
<dbReference type="GO" id="GO:0051603">
    <property type="term" value="P:proteolysis involved in protein catabolic process"/>
    <property type="evidence" value="ECO:0007669"/>
    <property type="project" value="TreeGrafter"/>
</dbReference>
<dbReference type="GO" id="GO:1990845">
    <property type="term" value="P:adaptive thermogenesis"/>
    <property type="evidence" value="ECO:0007669"/>
    <property type="project" value="UniProtKB-ARBA"/>
</dbReference>
<evidence type="ECO:0000313" key="10">
    <source>
        <dbReference type="EMBL" id="CZR67796.1"/>
    </source>
</evidence>
<dbReference type="EMBL" id="FJOG01000047">
    <property type="protein sequence ID" value="CZR67796.1"/>
    <property type="molecule type" value="Genomic_DNA"/>
</dbReference>
<dbReference type="Gene3D" id="3.30.70.360">
    <property type="match status" value="1"/>
</dbReference>
<evidence type="ECO:0000256" key="6">
    <source>
        <dbReference type="PIRSR" id="PIRSR037217-1"/>
    </source>
</evidence>
<dbReference type="GO" id="GO:0005576">
    <property type="term" value="C:extracellular region"/>
    <property type="evidence" value="ECO:0007669"/>
    <property type="project" value="UniProtKB-ARBA"/>
</dbReference>
<feature type="binding site" evidence="7">
    <location>
        <position position="280"/>
    </location>
    <ligand>
        <name>Zn(2+)</name>
        <dbReference type="ChEBI" id="CHEBI:29105"/>
        <label>2</label>
    </ligand>
</feature>
<dbReference type="GO" id="GO:0006520">
    <property type="term" value="P:amino acid metabolic process"/>
    <property type="evidence" value="ECO:0007669"/>
    <property type="project" value="UniProtKB-ARBA"/>
</dbReference>
<feature type="binding site" evidence="7">
    <location>
        <position position="554"/>
    </location>
    <ligand>
        <name>Zn(2+)</name>
        <dbReference type="ChEBI" id="CHEBI:29105"/>
        <label>1</label>
    </ligand>
</feature>
<dbReference type="FunFam" id="3.40.630.10:FF:000027">
    <property type="entry name" value="N-fatty-acyl-amino acid synthase/hydrolase PM20D1"/>
    <property type="match status" value="1"/>
</dbReference>
<dbReference type="GO" id="GO:0000328">
    <property type="term" value="C:fungal-type vacuole lumen"/>
    <property type="evidence" value="ECO:0007669"/>
    <property type="project" value="TreeGrafter"/>
</dbReference>
<dbReference type="STRING" id="576137.A0A1L7XRW0"/>
<keyword evidence="10" id="KW-0121">Carboxypeptidase</keyword>
<dbReference type="InterPro" id="IPR011650">
    <property type="entry name" value="Peptidase_M20_dimer"/>
</dbReference>
<feature type="binding site" evidence="7">
    <location>
        <position position="182"/>
    </location>
    <ligand>
        <name>Zn(2+)</name>
        <dbReference type="ChEBI" id="CHEBI:29105"/>
        <label>2</label>
    </ligand>
</feature>
<evidence type="ECO:0000259" key="9">
    <source>
        <dbReference type="Pfam" id="PF07687"/>
    </source>
</evidence>
<keyword evidence="8" id="KW-1133">Transmembrane helix</keyword>
<accession>A0A1L7XRW0</accession>
<name>A0A1L7XRW0_9HELO</name>
<dbReference type="FunFam" id="1.10.150.900:FF:000003">
    <property type="entry name" value="N-fatty-acyl-amino acid synthase/hydrolase PM20D1"/>
    <property type="match status" value="1"/>
</dbReference>
<keyword evidence="4" id="KW-0378">Hydrolase</keyword>
<dbReference type="InterPro" id="IPR017141">
    <property type="entry name" value="Pept_M20_carboxypep"/>
</dbReference>
<dbReference type="GO" id="GO:0043605">
    <property type="term" value="P:amide catabolic process"/>
    <property type="evidence" value="ECO:0007669"/>
    <property type="project" value="UniProtKB-ARBA"/>
</dbReference>
<keyword evidence="5 7" id="KW-0862">Zinc</keyword>
<feature type="active site" description="Proton acceptor" evidence="6">
    <location>
        <position position="251"/>
    </location>
</feature>
<evidence type="ECO:0000256" key="2">
    <source>
        <dbReference type="ARBA" id="ARBA00022670"/>
    </source>
</evidence>
<dbReference type="InterPro" id="IPR047177">
    <property type="entry name" value="Pept_M20A"/>
</dbReference>
<dbReference type="InterPro" id="IPR036264">
    <property type="entry name" value="Bact_exopeptidase_dim_dom"/>
</dbReference>
<dbReference type="PANTHER" id="PTHR45962:SF1">
    <property type="entry name" value="N-FATTY-ACYL-AMINO ACID SYNTHASE_HYDROLASE PM20D1"/>
    <property type="match status" value="1"/>
</dbReference>
<keyword evidence="3 7" id="KW-0479">Metal-binding</keyword>
<feature type="binding site" evidence="7">
    <location>
        <position position="252"/>
    </location>
    <ligand>
        <name>Zn(2+)</name>
        <dbReference type="ChEBI" id="CHEBI:29105"/>
        <label>1</label>
    </ligand>
</feature>
<evidence type="ECO:0000256" key="8">
    <source>
        <dbReference type="SAM" id="Phobius"/>
    </source>
</evidence>
<keyword evidence="11" id="KW-1185">Reference proteome</keyword>
<dbReference type="SUPFAM" id="SSF55031">
    <property type="entry name" value="Bacterial exopeptidase dimerisation domain"/>
    <property type="match status" value="1"/>
</dbReference>
<evidence type="ECO:0000256" key="5">
    <source>
        <dbReference type="ARBA" id="ARBA00022833"/>
    </source>
</evidence>
<dbReference type="CDD" id="cd05674">
    <property type="entry name" value="M20_yscS"/>
    <property type="match status" value="1"/>
</dbReference>
<dbReference type="GO" id="GO:0043604">
    <property type="term" value="P:amide biosynthetic process"/>
    <property type="evidence" value="ECO:0007669"/>
    <property type="project" value="UniProtKB-ARBA"/>
</dbReference>
<dbReference type="OrthoDB" id="3064516at2759"/>
<protein>
    <submittedName>
        <fullName evidence="10">Related to CPS1-Gly-X carboxypeptidase YSCS</fullName>
    </submittedName>
</protein>
<dbReference type="Gene3D" id="1.10.150.900">
    <property type="match status" value="1"/>
</dbReference>
<gene>
    <name evidence="10" type="ORF">PAC_17695</name>
</gene>
<dbReference type="PIRSF" id="PIRSF037217">
    <property type="entry name" value="Carboxypeptidase_S"/>
    <property type="match status" value="1"/>
</dbReference>
<keyword evidence="2" id="KW-0645">Protease</keyword>
<feature type="transmembrane region" description="Helical" evidence="8">
    <location>
        <begin position="33"/>
        <end position="52"/>
    </location>
</feature>
<dbReference type="Proteomes" id="UP000184330">
    <property type="component" value="Unassembled WGS sequence"/>
</dbReference>
<dbReference type="PANTHER" id="PTHR45962">
    <property type="entry name" value="N-FATTY-ACYL-AMINO ACID SYNTHASE/HYDROLASE PM20D1"/>
    <property type="match status" value="1"/>
</dbReference>
<dbReference type="GO" id="GO:0016810">
    <property type="term" value="F:hydrolase activity, acting on carbon-nitrogen (but not peptide) bonds"/>
    <property type="evidence" value="ECO:0007669"/>
    <property type="project" value="UniProtKB-ARBA"/>
</dbReference>
<organism evidence="10 11">
    <name type="scientific">Phialocephala subalpina</name>
    <dbReference type="NCBI Taxonomy" id="576137"/>
    <lineage>
        <taxon>Eukaryota</taxon>
        <taxon>Fungi</taxon>
        <taxon>Dikarya</taxon>
        <taxon>Ascomycota</taxon>
        <taxon>Pezizomycotina</taxon>
        <taxon>Leotiomycetes</taxon>
        <taxon>Helotiales</taxon>
        <taxon>Mollisiaceae</taxon>
        <taxon>Phialocephala</taxon>
        <taxon>Phialocephala fortinii species complex</taxon>
    </lineage>
</organism>
<dbReference type="Pfam" id="PF07687">
    <property type="entry name" value="M20_dimer"/>
    <property type="match status" value="1"/>
</dbReference>
<evidence type="ECO:0000256" key="4">
    <source>
        <dbReference type="ARBA" id="ARBA00022801"/>
    </source>
</evidence>
<evidence type="ECO:0000313" key="11">
    <source>
        <dbReference type="Proteomes" id="UP000184330"/>
    </source>
</evidence>
<feature type="domain" description="Peptidase M20 dimerisation" evidence="9">
    <location>
        <begin position="300"/>
        <end position="452"/>
    </location>
</feature>
<feature type="binding site" evidence="7">
    <location>
        <position position="217"/>
    </location>
    <ligand>
        <name>Zn(2+)</name>
        <dbReference type="ChEBI" id="CHEBI:29105"/>
        <label>2</label>
    </ligand>
</feature>
<dbReference type="SUPFAM" id="SSF53187">
    <property type="entry name" value="Zn-dependent exopeptidases"/>
    <property type="match status" value="1"/>
</dbReference>
<dbReference type="Pfam" id="PF01546">
    <property type="entry name" value="Peptidase_M20"/>
    <property type="match status" value="1"/>
</dbReference>
<keyword evidence="8" id="KW-0812">Transmembrane</keyword>
<dbReference type="AlphaFoldDB" id="A0A1L7XRW0"/>